<dbReference type="GO" id="GO:0008781">
    <property type="term" value="F:N-acylneuraminate cytidylyltransferase activity"/>
    <property type="evidence" value="ECO:0007669"/>
    <property type="project" value="TreeGrafter"/>
</dbReference>
<dbReference type="PANTHER" id="PTHR21485">
    <property type="entry name" value="HAD SUPERFAMILY MEMBERS CMAS AND KDSC"/>
    <property type="match status" value="1"/>
</dbReference>
<organism evidence="1 2">
    <name type="scientific">Varroa destructor</name>
    <name type="common">Honeybee mite</name>
    <dbReference type="NCBI Taxonomy" id="109461"/>
    <lineage>
        <taxon>Eukaryota</taxon>
        <taxon>Metazoa</taxon>
        <taxon>Ecdysozoa</taxon>
        <taxon>Arthropoda</taxon>
        <taxon>Chelicerata</taxon>
        <taxon>Arachnida</taxon>
        <taxon>Acari</taxon>
        <taxon>Parasitiformes</taxon>
        <taxon>Mesostigmata</taxon>
        <taxon>Gamasina</taxon>
        <taxon>Dermanyssoidea</taxon>
        <taxon>Varroidae</taxon>
        <taxon>Varroa</taxon>
    </lineage>
</organism>
<dbReference type="InterPro" id="IPR003329">
    <property type="entry name" value="Cytidylyl_trans"/>
</dbReference>
<dbReference type="InParanoid" id="A0A7M7MD20"/>
<dbReference type="OMA" id="AYHMKEL"/>
<proteinExistence type="predicted"/>
<protein>
    <recommendedName>
        <fullName evidence="3">N-acylneuraminate cytidylyltransferase</fullName>
    </recommendedName>
</protein>
<dbReference type="OrthoDB" id="10262032at2759"/>
<dbReference type="InterPro" id="IPR029044">
    <property type="entry name" value="Nucleotide-diphossugar_trans"/>
</dbReference>
<dbReference type="CDD" id="cd02513">
    <property type="entry name" value="CMP-NeuAc_Synthase"/>
    <property type="match status" value="1"/>
</dbReference>
<dbReference type="PANTHER" id="PTHR21485:SF3">
    <property type="entry name" value="N-ACYLNEURAMINATE CYTIDYLYLTRANSFERASE"/>
    <property type="match status" value="1"/>
</dbReference>
<sequence>MADTKRVVGLVLARGGSKGILHKNRRILAGRPMLSWVLRPMQHCKLIDEIWVSTDDDQTAEIARAEGANVFTRGVCCATDDASSVSAVDEFLREKNTSFDVVALVQCTSPCLHPCYLDEAIELVLNGSYDSVFSVTRDFKWRWTELAPADGTSRPLNFDPALRLCRQHWSGEIVESGHFYVTRSRLACEGLLQGGRCGYVEMPSHLCGEVDSDEDVTLAELRLAKHGYRGPQASTDVELVLDAPTEFQYHFGSVMPTLKLNALVMTIR</sequence>
<reference evidence="1" key="1">
    <citation type="submission" date="2021-01" db="UniProtKB">
        <authorList>
            <consortium name="EnsemblMetazoa"/>
        </authorList>
    </citation>
    <scope>IDENTIFICATION</scope>
</reference>
<dbReference type="GeneID" id="111252968"/>
<name>A0A7M7MD20_VARDE</name>
<dbReference type="Gene3D" id="3.90.550.10">
    <property type="entry name" value="Spore Coat Polysaccharide Biosynthesis Protein SpsA, Chain A"/>
    <property type="match status" value="1"/>
</dbReference>
<evidence type="ECO:0008006" key="3">
    <source>
        <dbReference type="Google" id="ProtNLM"/>
    </source>
</evidence>
<dbReference type="AlphaFoldDB" id="A0A7M7MD20"/>
<dbReference type="KEGG" id="vde:111252968"/>
<dbReference type="EnsemblMetazoa" id="XM_022811680">
    <property type="protein sequence ID" value="XP_022667415"/>
    <property type="gene ID" value="LOC111252968"/>
</dbReference>
<accession>A0A7M7MD20</accession>
<dbReference type="Proteomes" id="UP000594260">
    <property type="component" value="Unplaced"/>
</dbReference>
<dbReference type="FunCoup" id="A0A7M7MD20">
    <property type="interactions" value="58"/>
</dbReference>
<dbReference type="RefSeq" id="XP_022667415.1">
    <property type="nucleotide sequence ID" value="XM_022811680.1"/>
</dbReference>
<dbReference type="CTD" id="317923"/>
<keyword evidence="2" id="KW-1185">Reference proteome</keyword>
<dbReference type="Pfam" id="PF02348">
    <property type="entry name" value="CTP_transf_3"/>
    <property type="match status" value="1"/>
</dbReference>
<dbReference type="SUPFAM" id="SSF53448">
    <property type="entry name" value="Nucleotide-diphospho-sugar transferases"/>
    <property type="match status" value="1"/>
</dbReference>
<dbReference type="InterPro" id="IPR050793">
    <property type="entry name" value="CMP-NeuNAc_synthase"/>
</dbReference>
<evidence type="ECO:0000313" key="1">
    <source>
        <dbReference type="EnsemblMetazoa" id="XP_022667415"/>
    </source>
</evidence>
<evidence type="ECO:0000313" key="2">
    <source>
        <dbReference type="Proteomes" id="UP000594260"/>
    </source>
</evidence>